<dbReference type="RefSeq" id="WP_301551328.1">
    <property type="nucleotide sequence ID" value="NZ_JAQRMZ010000003.1"/>
</dbReference>
<accession>A0ABU0K4B2</accession>
<evidence type="ECO:0000313" key="2">
    <source>
        <dbReference type="EMBL" id="MDQ0483129.1"/>
    </source>
</evidence>
<dbReference type="EMBL" id="JAUSWM010000003">
    <property type="protein sequence ID" value="MDQ0483129.1"/>
    <property type="molecule type" value="Genomic_DNA"/>
</dbReference>
<evidence type="ECO:0000259" key="1">
    <source>
        <dbReference type="Pfam" id="PF00462"/>
    </source>
</evidence>
<dbReference type="Proteomes" id="UP001226720">
    <property type="component" value="Unassembled WGS sequence"/>
</dbReference>
<gene>
    <name evidence="2" type="ORF">QO000_002101</name>
</gene>
<dbReference type="Gene3D" id="3.40.30.10">
    <property type="entry name" value="Glutaredoxin"/>
    <property type="match status" value="1"/>
</dbReference>
<dbReference type="CDD" id="cd02976">
    <property type="entry name" value="NrdH"/>
    <property type="match status" value="1"/>
</dbReference>
<name>A0ABU0K4B2_9BACL</name>
<reference evidence="2" key="1">
    <citation type="submission" date="2023-07" db="EMBL/GenBank/DDBJ databases">
        <title>Genomic Encyclopedia of Type Strains, Phase IV (KMG-IV): sequencing the most valuable type-strain genomes for metagenomic binning, comparative biology and taxonomic classification.</title>
        <authorList>
            <person name="Goeker M."/>
        </authorList>
    </citation>
    <scope>NUCLEOTIDE SEQUENCE [LARGE SCALE GENOMIC DNA]</scope>
    <source>
        <strain evidence="2">JSM 076093</strain>
    </source>
</reference>
<comment type="caution">
    <text evidence="2">The sequence shown here is derived from an EMBL/GenBank/DDBJ whole genome shotgun (WGS) entry which is preliminary data.</text>
</comment>
<protein>
    <submittedName>
        <fullName evidence="2">Arsenate reductase-like glutaredoxin family protein</fullName>
    </submittedName>
</protein>
<keyword evidence="3" id="KW-1185">Reference proteome</keyword>
<feature type="domain" description="Glutaredoxin" evidence="1">
    <location>
        <begin position="5"/>
        <end position="61"/>
    </location>
</feature>
<proteinExistence type="predicted"/>
<evidence type="ECO:0000313" key="3">
    <source>
        <dbReference type="Proteomes" id="UP001226720"/>
    </source>
</evidence>
<dbReference type="Pfam" id="PF00462">
    <property type="entry name" value="Glutaredoxin"/>
    <property type="match status" value="1"/>
</dbReference>
<dbReference type="GeneID" id="301326824"/>
<dbReference type="InterPro" id="IPR002109">
    <property type="entry name" value="Glutaredoxin"/>
</dbReference>
<dbReference type="SUPFAM" id="SSF52833">
    <property type="entry name" value="Thioredoxin-like"/>
    <property type="match status" value="1"/>
</dbReference>
<dbReference type="PROSITE" id="PS51354">
    <property type="entry name" value="GLUTAREDOXIN_2"/>
    <property type="match status" value="1"/>
</dbReference>
<dbReference type="InterPro" id="IPR036249">
    <property type="entry name" value="Thioredoxin-like_sf"/>
</dbReference>
<organism evidence="2 3">
    <name type="scientific">Guptibacillus hwajinpoensis</name>
    <dbReference type="NCBI Taxonomy" id="208199"/>
    <lineage>
        <taxon>Bacteria</taxon>
        <taxon>Bacillati</taxon>
        <taxon>Bacillota</taxon>
        <taxon>Bacilli</taxon>
        <taxon>Bacillales</taxon>
        <taxon>Guptibacillaceae</taxon>
        <taxon>Guptibacillus</taxon>
    </lineage>
</organism>
<sequence length="73" mass="8467">MEQLTLYTITSCIECGKIKSYLNKKEIPFEEINLFEQPNKQQELLNYTGDSIVPTIIHMGKVLEIGDLYNRLC</sequence>